<proteinExistence type="predicted"/>
<comment type="caution">
    <text evidence="2">The sequence shown here is derived from an EMBL/GenBank/DDBJ whole genome shotgun (WGS) entry which is preliminary data.</text>
</comment>
<protein>
    <submittedName>
        <fullName evidence="2">Uncharacterized protein</fullName>
    </submittedName>
</protein>
<reference evidence="2 3" key="1">
    <citation type="journal article" date="2019" name="Commun. Biol.">
        <title>The bagworm genome reveals a unique fibroin gene that provides high tensile strength.</title>
        <authorList>
            <person name="Kono N."/>
            <person name="Nakamura H."/>
            <person name="Ohtoshi R."/>
            <person name="Tomita M."/>
            <person name="Numata K."/>
            <person name="Arakawa K."/>
        </authorList>
    </citation>
    <scope>NUCLEOTIDE SEQUENCE [LARGE SCALE GENOMIC DNA]</scope>
</reference>
<feature type="region of interest" description="Disordered" evidence="1">
    <location>
        <begin position="123"/>
        <end position="145"/>
    </location>
</feature>
<sequence length="145" mass="16171">MAAVGVDGLQYNDSKSDLSQCPGVEYDKARWSIIRRTDYERGRWFKGIKSMNDKTCRSSCIKGPRWHAAAARAHRRSALCAGLTGHAVKFQRYAPLGDESRRCAERRRVSPRSGCGTVFFSAGRGGAAGTKRGESLRRAREKRTF</sequence>
<gene>
    <name evidence="2" type="ORF">EVAR_52794_1</name>
</gene>
<dbReference type="AlphaFoldDB" id="A0A4C1Y522"/>
<dbReference type="Proteomes" id="UP000299102">
    <property type="component" value="Unassembled WGS sequence"/>
</dbReference>
<accession>A0A4C1Y522</accession>
<feature type="compositionally biased region" description="Basic and acidic residues" evidence="1">
    <location>
        <begin position="131"/>
        <end position="145"/>
    </location>
</feature>
<organism evidence="2 3">
    <name type="scientific">Eumeta variegata</name>
    <name type="common">Bagworm moth</name>
    <name type="synonym">Eumeta japonica</name>
    <dbReference type="NCBI Taxonomy" id="151549"/>
    <lineage>
        <taxon>Eukaryota</taxon>
        <taxon>Metazoa</taxon>
        <taxon>Ecdysozoa</taxon>
        <taxon>Arthropoda</taxon>
        <taxon>Hexapoda</taxon>
        <taxon>Insecta</taxon>
        <taxon>Pterygota</taxon>
        <taxon>Neoptera</taxon>
        <taxon>Endopterygota</taxon>
        <taxon>Lepidoptera</taxon>
        <taxon>Glossata</taxon>
        <taxon>Ditrysia</taxon>
        <taxon>Tineoidea</taxon>
        <taxon>Psychidae</taxon>
        <taxon>Oiketicinae</taxon>
        <taxon>Eumeta</taxon>
    </lineage>
</organism>
<evidence type="ECO:0000313" key="2">
    <source>
        <dbReference type="EMBL" id="GBP70453.1"/>
    </source>
</evidence>
<name>A0A4C1Y522_EUMVA</name>
<dbReference type="EMBL" id="BGZK01001075">
    <property type="protein sequence ID" value="GBP70453.1"/>
    <property type="molecule type" value="Genomic_DNA"/>
</dbReference>
<keyword evidence="3" id="KW-1185">Reference proteome</keyword>
<evidence type="ECO:0000313" key="3">
    <source>
        <dbReference type="Proteomes" id="UP000299102"/>
    </source>
</evidence>
<evidence type="ECO:0000256" key="1">
    <source>
        <dbReference type="SAM" id="MobiDB-lite"/>
    </source>
</evidence>